<dbReference type="Proteomes" id="UP000187429">
    <property type="component" value="Unassembled WGS sequence"/>
</dbReference>
<evidence type="ECO:0000256" key="2">
    <source>
        <dbReference type="ARBA" id="ARBA00022670"/>
    </source>
</evidence>
<accession>A0A1R1YNR6</accession>
<dbReference type="AlphaFoldDB" id="A0A1R1YNR6"/>
<comment type="similarity">
    <text evidence="1 8">Belongs to the peptidase A1 family.</text>
</comment>
<evidence type="ECO:0000256" key="7">
    <source>
        <dbReference type="PIRSR" id="PIRSR601461-2"/>
    </source>
</evidence>
<evidence type="ECO:0000256" key="4">
    <source>
        <dbReference type="ARBA" id="ARBA00022801"/>
    </source>
</evidence>
<keyword evidence="11" id="KW-1185">Reference proteome</keyword>
<dbReference type="PRINTS" id="PR00792">
    <property type="entry name" value="PEPSIN"/>
</dbReference>
<evidence type="ECO:0000259" key="9">
    <source>
        <dbReference type="PROSITE" id="PS51767"/>
    </source>
</evidence>
<keyword evidence="5" id="KW-0865">Zymogen</keyword>
<dbReference type="InterPro" id="IPR001969">
    <property type="entry name" value="Aspartic_peptidase_AS"/>
</dbReference>
<evidence type="ECO:0000313" key="11">
    <source>
        <dbReference type="Proteomes" id="UP000187429"/>
    </source>
</evidence>
<feature type="domain" description="Peptidase A1" evidence="9">
    <location>
        <begin position="25"/>
        <end position="218"/>
    </location>
</feature>
<protein>
    <submittedName>
        <fullName evidence="10">Gastricsin</fullName>
    </submittedName>
</protein>
<dbReference type="OrthoDB" id="15189at2759"/>
<evidence type="ECO:0000256" key="8">
    <source>
        <dbReference type="RuleBase" id="RU000454"/>
    </source>
</evidence>
<evidence type="ECO:0000256" key="5">
    <source>
        <dbReference type="ARBA" id="ARBA00023145"/>
    </source>
</evidence>
<keyword evidence="4 8" id="KW-0378">Hydrolase</keyword>
<dbReference type="InterPro" id="IPR034164">
    <property type="entry name" value="Pepsin-like_dom"/>
</dbReference>
<evidence type="ECO:0000256" key="1">
    <source>
        <dbReference type="ARBA" id="ARBA00007447"/>
    </source>
</evidence>
<dbReference type="CDD" id="cd05471">
    <property type="entry name" value="pepsin_like"/>
    <property type="match status" value="1"/>
</dbReference>
<dbReference type="InterPro" id="IPR001461">
    <property type="entry name" value="Aspartic_peptidase_A1"/>
</dbReference>
<dbReference type="EMBL" id="LSSM01000553">
    <property type="protein sequence ID" value="OMJ28551.1"/>
    <property type="molecule type" value="Genomic_DNA"/>
</dbReference>
<dbReference type="InterPro" id="IPR033121">
    <property type="entry name" value="PEPTIDASE_A1"/>
</dbReference>
<name>A0A1R1YNR6_9FUNG</name>
<gene>
    <name evidence="10" type="ORF">AYI69_g1971</name>
</gene>
<proteinExistence type="inferred from homology"/>
<sequence length="218" mass="24664">MLVDSTTILTNSVPILIEAKNRTKFQKKNHLGNPPVKFNVTFDTGSSKLWVPSSDCKSVSCTHHNTLDLKKQVSRTPKNESFTLNYGSGTVKAFLSSQDIVVGDIQLENFPVFLSLEQDDTFKVPETKFDGVFGLAYNKEDSVVSKILHSGDLNDIIITFELSENYDEFGELWVGELDETKYSKRLQWVKTINNGKWEVEIGNISIRDGKIHSDIHKY</sequence>
<comment type="caution">
    <text evidence="10">The sequence shown here is derived from an EMBL/GenBank/DDBJ whole genome shotgun (WGS) entry which is preliminary data.</text>
</comment>
<evidence type="ECO:0000256" key="6">
    <source>
        <dbReference type="ARBA" id="ARBA00023157"/>
    </source>
</evidence>
<dbReference type="InterPro" id="IPR021109">
    <property type="entry name" value="Peptidase_aspartic_dom_sf"/>
</dbReference>
<organism evidence="10 11">
    <name type="scientific">Smittium culicis</name>
    <dbReference type="NCBI Taxonomy" id="133412"/>
    <lineage>
        <taxon>Eukaryota</taxon>
        <taxon>Fungi</taxon>
        <taxon>Fungi incertae sedis</taxon>
        <taxon>Zoopagomycota</taxon>
        <taxon>Kickxellomycotina</taxon>
        <taxon>Harpellomycetes</taxon>
        <taxon>Harpellales</taxon>
        <taxon>Legeriomycetaceae</taxon>
        <taxon>Smittium</taxon>
    </lineage>
</organism>
<evidence type="ECO:0000256" key="3">
    <source>
        <dbReference type="ARBA" id="ARBA00022750"/>
    </source>
</evidence>
<dbReference type="SUPFAM" id="SSF50630">
    <property type="entry name" value="Acid proteases"/>
    <property type="match status" value="1"/>
</dbReference>
<dbReference type="Pfam" id="PF00026">
    <property type="entry name" value="Asp"/>
    <property type="match status" value="1"/>
</dbReference>
<dbReference type="PANTHER" id="PTHR47966:SF51">
    <property type="entry name" value="BETA-SITE APP-CLEAVING ENZYME, ISOFORM A-RELATED"/>
    <property type="match status" value="1"/>
</dbReference>
<keyword evidence="6 7" id="KW-1015">Disulfide bond</keyword>
<dbReference type="PROSITE" id="PS51767">
    <property type="entry name" value="PEPTIDASE_A1"/>
    <property type="match status" value="1"/>
</dbReference>
<dbReference type="FunFam" id="2.40.70.10:FF:000008">
    <property type="entry name" value="Cathepsin D"/>
    <property type="match status" value="1"/>
</dbReference>
<feature type="disulfide bond" evidence="7">
    <location>
        <begin position="56"/>
        <end position="61"/>
    </location>
</feature>
<evidence type="ECO:0000313" key="10">
    <source>
        <dbReference type="EMBL" id="OMJ28551.1"/>
    </source>
</evidence>
<dbReference type="Gene3D" id="2.40.70.10">
    <property type="entry name" value="Acid Proteases"/>
    <property type="match status" value="1"/>
</dbReference>
<dbReference type="GO" id="GO:0004190">
    <property type="term" value="F:aspartic-type endopeptidase activity"/>
    <property type="evidence" value="ECO:0007669"/>
    <property type="project" value="UniProtKB-KW"/>
</dbReference>
<reference evidence="11" key="1">
    <citation type="submission" date="2017-01" db="EMBL/GenBank/DDBJ databases">
        <authorList>
            <person name="Wang Y."/>
            <person name="White M."/>
            <person name="Kvist S."/>
            <person name="Moncalvo J.-M."/>
        </authorList>
    </citation>
    <scope>NUCLEOTIDE SEQUENCE [LARGE SCALE GENOMIC DNA]</scope>
    <source>
        <strain evidence="11">ID-206-W2</strain>
    </source>
</reference>
<keyword evidence="2 8" id="KW-0645">Protease</keyword>
<dbReference type="GO" id="GO:0006508">
    <property type="term" value="P:proteolysis"/>
    <property type="evidence" value="ECO:0007669"/>
    <property type="project" value="UniProtKB-KW"/>
</dbReference>
<keyword evidence="3 8" id="KW-0064">Aspartyl protease</keyword>
<dbReference type="PANTHER" id="PTHR47966">
    <property type="entry name" value="BETA-SITE APP-CLEAVING ENZYME, ISOFORM A-RELATED"/>
    <property type="match status" value="1"/>
</dbReference>
<dbReference type="PROSITE" id="PS00141">
    <property type="entry name" value="ASP_PROTEASE"/>
    <property type="match status" value="1"/>
</dbReference>